<proteinExistence type="predicted"/>
<gene>
    <name evidence="2" type="ORF">FB560_3174</name>
</gene>
<keyword evidence="1" id="KW-1133">Transmembrane helix</keyword>
<dbReference type="AlphaFoldDB" id="A0A543BA26"/>
<reference evidence="2 3" key="1">
    <citation type="submission" date="2019-06" db="EMBL/GenBank/DDBJ databases">
        <title>Sequencing the genomes of 1000 actinobacteria strains.</title>
        <authorList>
            <person name="Klenk H.-P."/>
        </authorList>
    </citation>
    <scope>NUCLEOTIDE SEQUENCE [LARGE SCALE GENOMIC DNA]</scope>
    <source>
        <strain evidence="2 3">DSM 20169</strain>
    </source>
</reference>
<keyword evidence="1" id="KW-0812">Transmembrane</keyword>
<protein>
    <submittedName>
        <fullName evidence="2">Uncharacterized protein</fullName>
    </submittedName>
</protein>
<comment type="caution">
    <text evidence="2">The sequence shown here is derived from an EMBL/GenBank/DDBJ whole genome shotgun (WGS) entry which is preliminary data.</text>
</comment>
<evidence type="ECO:0000313" key="3">
    <source>
        <dbReference type="Proteomes" id="UP000317209"/>
    </source>
</evidence>
<dbReference type="RefSeq" id="WP_141873465.1">
    <property type="nucleotide sequence ID" value="NZ_VFOX01000002.1"/>
</dbReference>
<dbReference type="InterPro" id="IPR006311">
    <property type="entry name" value="TAT_signal"/>
</dbReference>
<evidence type="ECO:0000256" key="1">
    <source>
        <dbReference type="SAM" id="Phobius"/>
    </source>
</evidence>
<keyword evidence="1" id="KW-0472">Membrane</keyword>
<organism evidence="2 3">
    <name type="scientific">Microbacterium saperdae</name>
    <dbReference type="NCBI Taxonomy" id="69368"/>
    <lineage>
        <taxon>Bacteria</taxon>
        <taxon>Bacillati</taxon>
        <taxon>Actinomycetota</taxon>
        <taxon>Actinomycetes</taxon>
        <taxon>Micrococcales</taxon>
        <taxon>Microbacteriaceae</taxon>
        <taxon>Microbacterium</taxon>
    </lineage>
</organism>
<accession>A0A543BA26</accession>
<dbReference type="PROSITE" id="PS51318">
    <property type="entry name" value="TAT"/>
    <property type="match status" value="1"/>
</dbReference>
<feature type="transmembrane region" description="Helical" evidence="1">
    <location>
        <begin position="21"/>
        <end position="48"/>
    </location>
</feature>
<sequence length="261" mass="27110">MKKKDAAVPEGGLTRRTVVQGAAWSLPVIAAAVATPIAAASLMCTAAISTTTATYSRLSATSAVFTWVNLFGDGKDFTLTLTAVHNGVSNMTINSTNNFVLDSATQGGEAQPSVRLSLDTADLRNIGGGERVTFSFALDGVPVSVDNLTYKIKDIDGVQAVDGLGGAERVYVSQGTGTYNSDWIRGQGIGTNAWRPFTGSPNPEVIPTSAAGNVNVTVPSVSAFDLTFVANNSGRALGERPNQNIWVGPFSFTAMNPACTA</sequence>
<dbReference type="Proteomes" id="UP000317209">
    <property type="component" value="Unassembled WGS sequence"/>
</dbReference>
<dbReference type="EMBL" id="VFOX01000002">
    <property type="protein sequence ID" value="TQL81699.1"/>
    <property type="molecule type" value="Genomic_DNA"/>
</dbReference>
<dbReference type="OrthoDB" id="5082684at2"/>
<keyword evidence="3" id="KW-1185">Reference proteome</keyword>
<evidence type="ECO:0000313" key="2">
    <source>
        <dbReference type="EMBL" id="TQL81699.1"/>
    </source>
</evidence>
<name>A0A543BA26_9MICO</name>